<dbReference type="Proteomes" id="UP001152747">
    <property type="component" value="Unassembled WGS sequence"/>
</dbReference>
<sequence>MDSSDVLLLKNENIIWNYIFNTIVLNEKQNVVNIAFFAQFLKSNILPDSEPDEHRNSWIGFVLSQPGETYSPQA</sequence>
<protein>
    <submittedName>
        <fullName evidence="1">Uncharacterized protein</fullName>
    </submittedName>
</protein>
<evidence type="ECO:0000313" key="1">
    <source>
        <dbReference type="EMBL" id="CAI5442832.1"/>
    </source>
</evidence>
<name>A0A9P1IBG7_9PELO</name>
<evidence type="ECO:0000313" key="2">
    <source>
        <dbReference type="Proteomes" id="UP001152747"/>
    </source>
</evidence>
<proteinExistence type="predicted"/>
<keyword evidence="2" id="KW-1185">Reference proteome</keyword>
<gene>
    <name evidence="1" type="ORF">CAMP_LOCUS5469</name>
</gene>
<reference evidence="1" key="1">
    <citation type="submission" date="2022-11" db="EMBL/GenBank/DDBJ databases">
        <authorList>
            <person name="Kikuchi T."/>
        </authorList>
    </citation>
    <scope>NUCLEOTIDE SEQUENCE</scope>
    <source>
        <strain evidence="1">PS1010</strain>
    </source>
</reference>
<dbReference type="AlphaFoldDB" id="A0A9P1IBG7"/>
<organism evidence="1 2">
    <name type="scientific">Caenorhabditis angaria</name>
    <dbReference type="NCBI Taxonomy" id="860376"/>
    <lineage>
        <taxon>Eukaryota</taxon>
        <taxon>Metazoa</taxon>
        <taxon>Ecdysozoa</taxon>
        <taxon>Nematoda</taxon>
        <taxon>Chromadorea</taxon>
        <taxon>Rhabditida</taxon>
        <taxon>Rhabditina</taxon>
        <taxon>Rhabditomorpha</taxon>
        <taxon>Rhabditoidea</taxon>
        <taxon>Rhabditidae</taxon>
        <taxon>Peloderinae</taxon>
        <taxon>Caenorhabditis</taxon>
    </lineage>
</organism>
<dbReference type="EMBL" id="CANHGI010000002">
    <property type="protein sequence ID" value="CAI5442832.1"/>
    <property type="molecule type" value="Genomic_DNA"/>
</dbReference>
<accession>A0A9P1IBG7</accession>
<comment type="caution">
    <text evidence="1">The sequence shown here is derived from an EMBL/GenBank/DDBJ whole genome shotgun (WGS) entry which is preliminary data.</text>
</comment>